<dbReference type="Pfam" id="PF12416">
    <property type="entry name" value="DUF3668"/>
    <property type="match status" value="1"/>
</dbReference>
<evidence type="ECO:0000259" key="3">
    <source>
        <dbReference type="PROSITE" id="PS50004"/>
    </source>
</evidence>
<name>A0A1S3HGB8_LINAN</name>
<feature type="compositionally biased region" description="Polar residues" evidence="2">
    <location>
        <begin position="956"/>
        <end position="969"/>
    </location>
</feature>
<feature type="compositionally biased region" description="Basic and acidic residues" evidence="2">
    <location>
        <begin position="401"/>
        <end position="425"/>
    </location>
</feature>
<dbReference type="STRING" id="7574.A0A1S3HGB8"/>
<feature type="domain" description="C2" evidence="3">
    <location>
        <begin position="458"/>
        <end position="588"/>
    </location>
</feature>
<accession>A0A1S3HGB8</accession>
<feature type="coiled-coil region" evidence="1">
    <location>
        <begin position="724"/>
        <end position="765"/>
    </location>
</feature>
<keyword evidence="1" id="KW-0175">Coiled coil</keyword>
<dbReference type="InterPro" id="IPR035892">
    <property type="entry name" value="C2_domain_sf"/>
</dbReference>
<organism evidence="4 5">
    <name type="scientific">Lingula anatina</name>
    <name type="common">Brachiopod</name>
    <name type="synonym">Lingula unguis</name>
    <dbReference type="NCBI Taxonomy" id="7574"/>
    <lineage>
        <taxon>Eukaryota</taxon>
        <taxon>Metazoa</taxon>
        <taxon>Spiralia</taxon>
        <taxon>Lophotrochozoa</taxon>
        <taxon>Brachiopoda</taxon>
        <taxon>Linguliformea</taxon>
        <taxon>Lingulata</taxon>
        <taxon>Lingulida</taxon>
        <taxon>Linguloidea</taxon>
        <taxon>Lingulidae</taxon>
        <taxon>Lingula</taxon>
    </lineage>
</organism>
<dbReference type="PROSITE" id="PS50004">
    <property type="entry name" value="C2"/>
    <property type="match status" value="2"/>
</dbReference>
<feature type="compositionally biased region" description="Basic and acidic residues" evidence="2">
    <location>
        <begin position="358"/>
        <end position="373"/>
    </location>
</feature>
<evidence type="ECO:0000313" key="4">
    <source>
        <dbReference type="Proteomes" id="UP000085678"/>
    </source>
</evidence>
<dbReference type="InterPro" id="IPR039893">
    <property type="entry name" value="CEP120-like"/>
</dbReference>
<dbReference type="GO" id="GO:0005813">
    <property type="term" value="C:centrosome"/>
    <property type="evidence" value="ECO:0007669"/>
    <property type="project" value="TreeGrafter"/>
</dbReference>
<evidence type="ECO:0000313" key="5">
    <source>
        <dbReference type="RefSeq" id="XP_013385110.1"/>
    </source>
</evidence>
<protein>
    <submittedName>
        <fullName evidence="5">Centrosomal protein of 120 kDa isoform X1</fullName>
    </submittedName>
    <submittedName>
        <fullName evidence="6">Centrosomal protein of 120 kDa isoform X2</fullName>
    </submittedName>
</protein>
<dbReference type="RefSeq" id="XP_013385111.1">
    <property type="nucleotide sequence ID" value="XM_013529657.1"/>
</dbReference>
<feature type="region of interest" description="Disordered" evidence="2">
    <location>
        <begin position="337"/>
        <end position="467"/>
    </location>
</feature>
<evidence type="ECO:0000313" key="6">
    <source>
        <dbReference type="RefSeq" id="XP_013385111.1"/>
    </source>
</evidence>
<gene>
    <name evidence="5 6" type="primary">LOC106155052</name>
</gene>
<feature type="compositionally biased region" description="Pro residues" evidence="2">
    <location>
        <begin position="657"/>
        <end position="669"/>
    </location>
</feature>
<dbReference type="GeneID" id="106155052"/>
<dbReference type="AlphaFoldDB" id="A0A1S3HGB8"/>
<proteinExistence type="predicted"/>
<keyword evidence="4" id="KW-1185">Reference proteome</keyword>
<dbReference type="SUPFAM" id="SSF49562">
    <property type="entry name" value="C2 domain (Calcium/lipid-binding domain, CaLB)"/>
    <property type="match status" value="1"/>
</dbReference>
<dbReference type="InterPro" id="IPR022136">
    <property type="entry name" value="DUF3668"/>
</dbReference>
<dbReference type="Pfam" id="PF00168">
    <property type="entry name" value="C2"/>
    <property type="match status" value="1"/>
</dbReference>
<sequence length="1021" mass="117295">MVTNGKYLVVVAVLEGRNFPRRPKHKIIVDAKFDGELLSTDPVDHVENPDFTQELAWELDKKGLYQHRLQRSSIRVQCYAYDPLSTMRENLGYIVLDLRSAQNKQTSKWYQLLLPKYSKSKPEMRLGIYVEDDKKMSQTGFKAKDAPARAGQIPLKELSLNDLKPVLNEAEGYYQLGPEDRCNEHFMLSITISFATNLPQLIPTNMPLPASANGYFFYYALFGNDVTNATFYDLLNPSFPIERDSVRLRSSPEALQLFLERQPGIQIHLCCGDQSLGSAEVPLNSMLKKDSNEIYMRPVIMEGVFHLSPPNRTKQQLPPVPEDMRPAVGVSVTMRKEEQIQVTPSKQHTDSTDTPPVLEDHIKETKKQKGKSADKKKHRPQDEQYKDSFAEATGDSVSSLEEEKKEQRDKDKKEIASQREDERSKSLPVTPEKQSESSPPSQQPARVAPAQPTVSSSTSTTTQGYVAIPPQSRHFSVTVDLRSLRDLATDSYINAYVRYTYAFFGSAAPKVSHPAVEVQRGREVLLPQGVCTFDFAATLHQLQETFMTVPLVVEVWDRDKNKAQDTLFGVTRISMAHLLAAEQSRVVKSDNSVGWRQVYDTYCSLMSVDGAGKRVGELHAVLSLEDLGLISTQHVYVNNEQHKPQVYATDESSTTLAPPPAPPAVPPQPEPRETIEYKAALELEMWKDTQEQVFETQLKEKELHHLRALAEEWKRRDKERELLVQKKISEYSQLEEQLRKTLADLDRRERQLESSENEITRIKADLQREHEYKLHEMREASRRMQEDCEHKIQLERTKTQTLEEQIGRLKQELINSENKVQSLERDFSVYKEQQSSKPEVRLQSEINLLTLEKAELERKLDSVSKSKVHYKQQWGRALKELARMKEKEQAVAKRQLRKQQQELEHMRLRYLAAEEKEVVKAEKLELEEIKQEVNRLKEQENQKQQQQQQPLHKADISSTSPGGSVQYTPLQPDPDTTIDERIARLIEERDALLRTGVYTHEDRIIAELDRQIREAIARKSS</sequence>
<dbReference type="Gene3D" id="2.60.40.150">
    <property type="entry name" value="C2 domain"/>
    <property type="match status" value="1"/>
</dbReference>
<reference evidence="5 6" key="1">
    <citation type="submission" date="2025-04" db="UniProtKB">
        <authorList>
            <consortium name="RefSeq"/>
        </authorList>
    </citation>
    <scope>IDENTIFICATION</scope>
    <source>
        <tissue evidence="5 6">Gonads</tissue>
    </source>
</reference>
<feature type="region of interest" description="Disordered" evidence="2">
    <location>
        <begin position="937"/>
        <end position="976"/>
    </location>
</feature>
<dbReference type="Proteomes" id="UP000085678">
    <property type="component" value="Unplaced"/>
</dbReference>
<feature type="compositionally biased region" description="Basic and acidic residues" evidence="2">
    <location>
        <begin position="380"/>
        <end position="389"/>
    </location>
</feature>
<dbReference type="PANTHER" id="PTHR21574">
    <property type="entry name" value="CENTROSOMAL PROTEIN OF 120 KDA"/>
    <property type="match status" value="1"/>
</dbReference>
<feature type="domain" description="C2" evidence="3">
    <location>
        <begin position="1"/>
        <end position="110"/>
    </location>
</feature>
<feature type="region of interest" description="Disordered" evidence="2">
    <location>
        <begin position="648"/>
        <end position="671"/>
    </location>
</feature>
<dbReference type="PANTHER" id="PTHR21574:SF0">
    <property type="entry name" value="CENTROSOMAL PROTEIN OF 120 KDA"/>
    <property type="match status" value="1"/>
</dbReference>
<dbReference type="OMA" id="HTNQPEF"/>
<evidence type="ECO:0000256" key="1">
    <source>
        <dbReference type="SAM" id="Coils"/>
    </source>
</evidence>
<dbReference type="OrthoDB" id="332250at2759"/>
<dbReference type="InterPro" id="IPR000008">
    <property type="entry name" value="C2_dom"/>
</dbReference>
<dbReference type="KEGG" id="lak:106155052"/>
<dbReference type="RefSeq" id="XP_013385110.1">
    <property type="nucleotide sequence ID" value="XM_013529656.1"/>
</dbReference>
<evidence type="ECO:0000256" key="2">
    <source>
        <dbReference type="SAM" id="MobiDB-lite"/>
    </source>
</evidence>
<dbReference type="GO" id="GO:1903724">
    <property type="term" value="P:positive regulation of centriole elongation"/>
    <property type="evidence" value="ECO:0007669"/>
    <property type="project" value="TreeGrafter"/>
</dbReference>